<proteinExistence type="predicted"/>
<comment type="caution">
    <text evidence="2">The sequence shown here is derived from an EMBL/GenBank/DDBJ whole genome shotgun (WGS) entry which is preliminary data.</text>
</comment>
<sequence>MEHSSALSLHSWLKTERVLCTCCEQDFTQKIDQTPWQVASDGSDLCAAANCLQLAIRRHLCFDHVLHHEMWEQQQPECDEEIFLLSDHIVEPLELKKCVNCNRNPLDIYKSGDRVVYLVISRGIQVPNLHCSQTSDDDAQTEKSISSITSPSVRSPHLKSKKRVRKSPFSHESKYRQQRRKLRTHTGVEEDLKSCMRNKKSHMYLWRGCDQHANSDDELETIPSRHATRTMAAQFQHTHTSIDTQVGCRIEPDKFEYLEPTSILCAAAGCDRFAKTGNRCRFHTKQPLETFLRYTTALSQISAQC</sequence>
<gene>
    <name evidence="2" type="ORF">BN9_022610</name>
</gene>
<evidence type="ECO:0000313" key="3">
    <source>
        <dbReference type="Proteomes" id="UP000053237"/>
    </source>
</evidence>
<evidence type="ECO:0000256" key="1">
    <source>
        <dbReference type="SAM" id="MobiDB-lite"/>
    </source>
</evidence>
<protein>
    <submittedName>
        <fullName evidence="2">Uncharacterized protein</fullName>
    </submittedName>
</protein>
<dbReference type="InParanoid" id="A0A024G4L8"/>
<accession>A0A024G4L8</accession>
<reference evidence="2 3" key="1">
    <citation type="submission" date="2012-05" db="EMBL/GenBank/DDBJ databases">
        <title>Recombination and specialization in a pathogen metapopulation.</title>
        <authorList>
            <person name="Gardiner A."/>
            <person name="Kemen E."/>
            <person name="Schultz-Larsen T."/>
            <person name="MacLean D."/>
            <person name="Van Oosterhout C."/>
            <person name="Jones J.D.G."/>
        </authorList>
    </citation>
    <scope>NUCLEOTIDE SEQUENCE [LARGE SCALE GENOMIC DNA]</scope>
    <source>
        <strain evidence="2 3">Ac Nc2</strain>
    </source>
</reference>
<name>A0A024G4L8_9STRA</name>
<organism evidence="2 3">
    <name type="scientific">Albugo candida</name>
    <dbReference type="NCBI Taxonomy" id="65357"/>
    <lineage>
        <taxon>Eukaryota</taxon>
        <taxon>Sar</taxon>
        <taxon>Stramenopiles</taxon>
        <taxon>Oomycota</taxon>
        <taxon>Peronosporomycetes</taxon>
        <taxon>Albuginales</taxon>
        <taxon>Albuginaceae</taxon>
        <taxon>Albugo</taxon>
    </lineage>
</organism>
<dbReference type="AlphaFoldDB" id="A0A024G4L8"/>
<dbReference type="Proteomes" id="UP000053237">
    <property type="component" value="Unassembled WGS sequence"/>
</dbReference>
<dbReference type="OrthoDB" id="160654at2759"/>
<feature type="compositionally biased region" description="Basic residues" evidence="1">
    <location>
        <begin position="156"/>
        <end position="168"/>
    </location>
</feature>
<evidence type="ECO:0000313" key="2">
    <source>
        <dbReference type="EMBL" id="CCI41477.1"/>
    </source>
</evidence>
<feature type="compositionally biased region" description="Low complexity" evidence="1">
    <location>
        <begin position="144"/>
        <end position="155"/>
    </location>
</feature>
<dbReference type="EMBL" id="CAIX01000019">
    <property type="protein sequence ID" value="CCI41477.1"/>
    <property type="molecule type" value="Genomic_DNA"/>
</dbReference>
<keyword evidence="3" id="KW-1185">Reference proteome</keyword>
<feature type="region of interest" description="Disordered" evidence="1">
    <location>
        <begin position="131"/>
        <end position="187"/>
    </location>
</feature>